<dbReference type="Gene3D" id="1.20.1600.10">
    <property type="entry name" value="Outer membrane efflux proteins (OEP)"/>
    <property type="match status" value="1"/>
</dbReference>
<evidence type="ECO:0000256" key="2">
    <source>
        <dbReference type="RuleBase" id="RU362097"/>
    </source>
</evidence>
<gene>
    <name evidence="3" type="ORF">SAMN05443633_12214</name>
</gene>
<keyword evidence="4" id="KW-1185">Reference proteome</keyword>
<dbReference type="InterPro" id="IPR010131">
    <property type="entry name" value="MdtP/NodT-like"/>
</dbReference>
<dbReference type="Pfam" id="PF02321">
    <property type="entry name" value="OEP"/>
    <property type="match status" value="2"/>
</dbReference>
<keyword evidence="2" id="KW-0564">Palmitate</keyword>
<dbReference type="NCBIfam" id="TIGR01845">
    <property type="entry name" value="outer_NodT"/>
    <property type="match status" value="1"/>
</dbReference>
<dbReference type="EMBL" id="FQUT01000022">
    <property type="protein sequence ID" value="SHG76050.1"/>
    <property type="molecule type" value="Genomic_DNA"/>
</dbReference>
<keyword evidence="2" id="KW-1134">Transmembrane beta strand</keyword>
<dbReference type="GO" id="GO:0005886">
    <property type="term" value="C:plasma membrane"/>
    <property type="evidence" value="ECO:0007669"/>
    <property type="project" value="UniProtKB-SubCell"/>
</dbReference>
<proteinExistence type="inferred from homology"/>
<name>A0A1M5MFE6_9FLAO</name>
<comment type="similarity">
    <text evidence="1 2">Belongs to the outer membrane factor (OMF) (TC 1.B.17) family.</text>
</comment>
<keyword evidence="2" id="KW-0812">Transmembrane</keyword>
<protein>
    <submittedName>
        <fullName evidence="3">Efflux transporter, outer membrane factor (OMF) lipoprotein, NodT family</fullName>
    </submittedName>
</protein>
<sequence length="480" mass="52831">MKFNNNKLYINAAAAVLFISLTSCSVAKYDKPEVELPENFRNNTAIDLAEDSTTESIAKIPYREFFSDPELLALIDAGVTNNNDLQVAVKQIEIASLSYKQSKWGNVPNVNLTFGAASINRPSENSLNGSFAPAITGKSFIEDYSSSVSISWEADIWGKIKGRKETALASYLQTQEAAKAVQTQLVAQIAQGYYNLLMLDTQMEITNSNLELVNKTLKMITKQQELGITTSLSVEQQENTRDQILATIPQIKQSIIIQENALSILTGKMPGEIIRKSKLVDVKTPNYNAVGLPSELLSHRPDVKSSEMDVRRAFANVKVSKASMYPALNITAQGGLNSLNFKNWFDIPGSLFGTAMGSLAMPLLNGKQLKTQYEQSKIMMEQSELTFKQTVLNAVGEVSNVLATIESADEQDKVTTQLVTRSEKAVNTSTKLFQQDMATYLDIITAQNNKLQAELSLATIKVQKLNAVVDLYRALGGGWQ</sequence>
<dbReference type="Proteomes" id="UP000184518">
    <property type="component" value="Unassembled WGS sequence"/>
</dbReference>
<dbReference type="PANTHER" id="PTHR30203">
    <property type="entry name" value="OUTER MEMBRANE CATION EFFLUX PROTEIN"/>
    <property type="match status" value="1"/>
</dbReference>
<accession>A0A1M5MFE6</accession>
<feature type="chain" id="PRO_5011810555" evidence="2">
    <location>
        <begin position="28"/>
        <end position="480"/>
    </location>
</feature>
<dbReference type="InterPro" id="IPR003423">
    <property type="entry name" value="OMP_efflux"/>
</dbReference>
<feature type="signal peptide" evidence="2">
    <location>
        <begin position="1"/>
        <end position="27"/>
    </location>
</feature>
<dbReference type="STRING" id="1416778.SAMN05443633_12214"/>
<keyword evidence="2" id="KW-0472">Membrane</keyword>
<keyword evidence="2" id="KW-0732">Signal</keyword>
<dbReference type="AlphaFoldDB" id="A0A1M5MFE6"/>
<dbReference type="GO" id="GO:0015562">
    <property type="term" value="F:efflux transmembrane transporter activity"/>
    <property type="evidence" value="ECO:0007669"/>
    <property type="project" value="InterPro"/>
</dbReference>
<comment type="subcellular location">
    <subcellularLocation>
        <location evidence="2">Cell membrane</location>
        <topology evidence="2">Lipid-anchor</topology>
    </subcellularLocation>
</comment>
<dbReference type="PANTHER" id="PTHR30203:SF33">
    <property type="entry name" value="BLR4455 PROTEIN"/>
    <property type="match status" value="1"/>
</dbReference>
<dbReference type="OrthoDB" id="9770517at2"/>
<evidence type="ECO:0000256" key="1">
    <source>
        <dbReference type="ARBA" id="ARBA00007613"/>
    </source>
</evidence>
<keyword evidence="2 3" id="KW-0449">Lipoprotein</keyword>
<dbReference type="SUPFAM" id="SSF56954">
    <property type="entry name" value="Outer membrane efflux proteins (OEP)"/>
    <property type="match status" value="1"/>
</dbReference>
<dbReference type="Gene3D" id="2.20.200.10">
    <property type="entry name" value="Outer membrane efflux proteins (OEP)"/>
    <property type="match status" value="1"/>
</dbReference>
<evidence type="ECO:0000313" key="3">
    <source>
        <dbReference type="EMBL" id="SHG76050.1"/>
    </source>
</evidence>
<dbReference type="RefSeq" id="WP_072964101.1">
    <property type="nucleotide sequence ID" value="NZ_FQUT01000022.1"/>
</dbReference>
<evidence type="ECO:0000313" key="4">
    <source>
        <dbReference type="Proteomes" id="UP000184518"/>
    </source>
</evidence>
<dbReference type="PROSITE" id="PS51257">
    <property type="entry name" value="PROKAR_LIPOPROTEIN"/>
    <property type="match status" value="1"/>
</dbReference>
<organism evidence="3 4">
    <name type="scientific">Chryseobacterium arachidis</name>
    <dbReference type="NCBI Taxonomy" id="1416778"/>
    <lineage>
        <taxon>Bacteria</taxon>
        <taxon>Pseudomonadati</taxon>
        <taxon>Bacteroidota</taxon>
        <taxon>Flavobacteriia</taxon>
        <taxon>Flavobacteriales</taxon>
        <taxon>Weeksellaceae</taxon>
        <taxon>Chryseobacterium group</taxon>
        <taxon>Chryseobacterium</taxon>
    </lineage>
</organism>
<reference evidence="4" key="1">
    <citation type="submission" date="2016-11" db="EMBL/GenBank/DDBJ databases">
        <authorList>
            <person name="Varghese N."/>
            <person name="Submissions S."/>
        </authorList>
    </citation>
    <scope>NUCLEOTIDE SEQUENCE [LARGE SCALE GENOMIC DNA]</scope>
    <source>
        <strain evidence="4">DSM 27619</strain>
    </source>
</reference>